<name>B9SRF7_RICCO</name>
<protein>
    <submittedName>
        <fullName evidence="1">Uncharacterized protein</fullName>
    </submittedName>
</protein>
<dbReference type="InParanoid" id="B9SRF7"/>
<dbReference type="Proteomes" id="UP000008311">
    <property type="component" value="Unassembled WGS sequence"/>
</dbReference>
<proteinExistence type="predicted"/>
<keyword evidence="2" id="KW-1185">Reference proteome</keyword>
<dbReference type="Gene3D" id="3.40.50.1000">
    <property type="entry name" value="HAD superfamily/HAD-like"/>
    <property type="match status" value="1"/>
</dbReference>
<organism evidence="1 2">
    <name type="scientific">Ricinus communis</name>
    <name type="common">Castor bean</name>
    <dbReference type="NCBI Taxonomy" id="3988"/>
    <lineage>
        <taxon>Eukaryota</taxon>
        <taxon>Viridiplantae</taxon>
        <taxon>Streptophyta</taxon>
        <taxon>Embryophyta</taxon>
        <taxon>Tracheophyta</taxon>
        <taxon>Spermatophyta</taxon>
        <taxon>Magnoliopsida</taxon>
        <taxon>eudicotyledons</taxon>
        <taxon>Gunneridae</taxon>
        <taxon>Pentapetalae</taxon>
        <taxon>rosids</taxon>
        <taxon>fabids</taxon>
        <taxon>Malpighiales</taxon>
        <taxon>Euphorbiaceae</taxon>
        <taxon>Acalyphoideae</taxon>
        <taxon>Acalypheae</taxon>
        <taxon>Ricinus</taxon>
    </lineage>
</organism>
<dbReference type="eggNOG" id="ENOG502RT7D">
    <property type="taxonomic scope" value="Eukaryota"/>
</dbReference>
<dbReference type="STRING" id="3988.B9SRF7"/>
<dbReference type="InterPro" id="IPR023214">
    <property type="entry name" value="HAD_sf"/>
</dbReference>
<evidence type="ECO:0000313" key="2">
    <source>
        <dbReference type="Proteomes" id="UP000008311"/>
    </source>
</evidence>
<dbReference type="EMBL" id="EQ974098">
    <property type="protein sequence ID" value="EEF33784.1"/>
    <property type="molecule type" value="Genomic_DNA"/>
</dbReference>
<evidence type="ECO:0000313" key="1">
    <source>
        <dbReference type="EMBL" id="EEF33784.1"/>
    </source>
</evidence>
<dbReference type="AlphaFoldDB" id="B9SRF7"/>
<reference evidence="2" key="1">
    <citation type="journal article" date="2010" name="Nat. Biotechnol.">
        <title>Draft genome sequence of the oilseed species Ricinus communis.</title>
        <authorList>
            <person name="Chan A.P."/>
            <person name="Crabtree J."/>
            <person name="Zhao Q."/>
            <person name="Lorenzi H."/>
            <person name="Orvis J."/>
            <person name="Puiu D."/>
            <person name="Melake-Berhan A."/>
            <person name="Jones K.M."/>
            <person name="Redman J."/>
            <person name="Chen G."/>
            <person name="Cahoon E.B."/>
            <person name="Gedil M."/>
            <person name="Stanke M."/>
            <person name="Haas B.J."/>
            <person name="Wortman J.R."/>
            <person name="Fraser-Liggett C.M."/>
            <person name="Ravel J."/>
            <person name="Rabinowicz P.D."/>
        </authorList>
    </citation>
    <scope>NUCLEOTIDE SEQUENCE [LARGE SCALE GENOMIC DNA]</scope>
    <source>
        <strain evidence="2">cv. Hale</strain>
    </source>
</reference>
<sequence>MEGKSGSINVKEKGECCYFSETEVEEEEEDEDPIGISLHKLNLGPKKKLLVLSLGVLCQKIRAFKKDRPKNCSPDATYGSILGQEECTDSGFKSLENINKPLFLKELRKLWESSSSSLGQYSSSNTLLIDDKPYKALLNSPNAGVFLDEYKAGQANDTVLGREGGLWIYLDGLAKADDVHTYVKNHPFGQPAITAMRPDWDYYSKIVHRQSKE</sequence>
<gene>
    <name evidence="1" type="ORF">RCOM_0381670</name>
</gene>
<accession>B9SRF7</accession>